<feature type="domain" description="RsbT co-antagonist protein RsbRD N-terminal" evidence="3">
    <location>
        <begin position="21"/>
        <end position="162"/>
    </location>
</feature>
<dbReference type="PANTHER" id="PTHR33744">
    <property type="entry name" value="CARBOHYDRATE DIACID REGULATOR"/>
    <property type="match status" value="1"/>
</dbReference>
<dbReference type="Pfam" id="PF13556">
    <property type="entry name" value="HTH_30"/>
    <property type="match status" value="1"/>
</dbReference>
<protein>
    <submittedName>
        <fullName evidence="5">Helix-turn-helix domain-containing protein</fullName>
    </submittedName>
</protein>
<dbReference type="InterPro" id="IPR025751">
    <property type="entry name" value="RsbRD_N_dom"/>
</dbReference>
<dbReference type="PANTHER" id="PTHR33744:SF1">
    <property type="entry name" value="DNA-BINDING TRANSCRIPTIONAL ACTIVATOR ADER"/>
    <property type="match status" value="1"/>
</dbReference>
<dbReference type="InterPro" id="IPR042070">
    <property type="entry name" value="PucR_C-HTH_sf"/>
</dbReference>
<evidence type="ECO:0000313" key="5">
    <source>
        <dbReference type="EMBL" id="MCO1655691.1"/>
    </source>
</evidence>
<feature type="domain" description="PucR C-terminal helix-turn-helix" evidence="2">
    <location>
        <begin position="329"/>
        <end position="375"/>
    </location>
</feature>
<dbReference type="Gene3D" id="1.10.10.2840">
    <property type="entry name" value="PucR C-terminal helix-turn-helix domain"/>
    <property type="match status" value="1"/>
</dbReference>
<evidence type="ECO:0000259" key="3">
    <source>
        <dbReference type="Pfam" id="PF14361"/>
    </source>
</evidence>
<accession>A0ABT0ZY98</accession>
<comment type="similarity">
    <text evidence="1">Belongs to the CdaR family.</text>
</comment>
<dbReference type="InterPro" id="IPR041522">
    <property type="entry name" value="CdaR_GGDEF"/>
</dbReference>
<name>A0ABT0ZY98_9PSEU</name>
<gene>
    <name evidence="5" type="ORF">KDL28_11575</name>
</gene>
<evidence type="ECO:0000259" key="4">
    <source>
        <dbReference type="Pfam" id="PF17853"/>
    </source>
</evidence>
<dbReference type="InterPro" id="IPR051448">
    <property type="entry name" value="CdaR-like_regulators"/>
</dbReference>
<dbReference type="InterPro" id="IPR025736">
    <property type="entry name" value="PucR_C-HTH_dom"/>
</dbReference>
<organism evidence="5 6">
    <name type="scientific">Pseudonocardia humida</name>
    <dbReference type="NCBI Taxonomy" id="2800819"/>
    <lineage>
        <taxon>Bacteria</taxon>
        <taxon>Bacillati</taxon>
        <taxon>Actinomycetota</taxon>
        <taxon>Actinomycetes</taxon>
        <taxon>Pseudonocardiales</taxon>
        <taxon>Pseudonocardiaceae</taxon>
        <taxon>Pseudonocardia</taxon>
    </lineage>
</organism>
<dbReference type="Pfam" id="PF14361">
    <property type="entry name" value="RsbRD_N"/>
    <property type="match status" value="1"/>
</dbReference>
<evidence type="ECO:0000256" key="1">
    <source>
        <dbReference type="ARBA" id="ARBA00006754"/>
    </source>
</evidence>
<dbReference type="RefSeq" id="WP_252437690.1">
    <property type="nucleotide sequence ID" value="NZ_JAGSOV010000023.1"/>
</dbReference>
<evidence type="ECO:0000259" key="2">
    <source>
        <dbReference type="Pfam" id="PF13556"/>
    </source>
</evidence>
<proteinExistence type="inferred from homology"/>
<dbReference type="Pfam" id="PF17853">
    <property type="entry name" value="GGDEF_2"/>
    <property type="match status" value="1"/>
</dbReference>
<comment type="caution">
    <text evidence="5">The sequence shown here is derived from an EMBL/GenBank/DDBJ whole genome shotgun (WGS) entry which is preliminary data.</text>
</comment>
<dbReference type="EMBL" id="JAGSOV010000023">
    <property type="protein sequence ID" value="MCO1655691.1"/>
    <property type="molecule type" value="Genomic_DNA"/>
</dbReference>
<sequence>MHPSGLDLGALVAGLHEERETIGRRFAQLLRSVAPEYYAIDASDFQDAGWSALSVVVDGALLAVDEGSHAGFPVELVAESVAAARNGLPWEVLDRTYHLTHQAVWESVIGVLTALRRPRPEEASLLRTVSGRLFSYFDHLTSNAGRVYAQAEREQDGRRDDRIRGLVVQVLDGGSVPEVELGYRLGRTHVAVVAWGSDDARATLSAVARELATDALIVPAGEDLTWAWFAVDEVATEAALRSALDAAPTGRFALGAPAAGAPGFVTGHQQARQAASVWARKLTAPTGSALGYVDIAFRAVALDNEATARTFAEHELRPLQAAGARTAELTDTVTAYSRSGLNTRLTAKALGIAERTVRYRLDRLEALLGPGFRTRLPELVLAIALADSLTVQQRSRNPREV</sequence>
<dbReference type="Proteomes" id="UP001165283">
    <property type="component" value="Unassembled WGS sequence"/>
</dbReference>
<reference evidence="5" key="1">
    <citation type="submission" date="2021-04" db="EMBL/GenBank/DDBJ databases">
        <title>Pseudonocardia sp. nov., isolated from sandy soil of mangrove forest.</title>
        <authorList>
            <person name="Zan Z."/>
            <person name="Huang R."/>
            <person name="Liu W."/>
        </authorList>
    </citation>
    <scope>NUCLEOTIDE SEQUENCE</scope>
    <source>
        <strain evidence="5">S2-4</strain>
    </source>
</reference>
<evidence type="ECO:0000313" key="6">
    <source>
        <dbReference type="Proteomes" id="UP001165283"/>
    </source>
</evidence>
<feature type="domain" description="CdaR GGDEF-like" evidence="4">
    <location>
        <begin position="180"/>
        <end position="277"/>
    </location>
</feature>
<keyword evidence="6" id="KW-1185">Reference proteome</keyword>